<dbReference type="Proteomes" id="UP001432099">
    <property type="component" value="Chromosome"/>
</dbReference>
<gene>
    <name evidence="2" type="ORF">T23_20770</name>
</gene>
<reference evidence="2" key="1">
    <citation type="journal article" date="2024" name="Int. J. Syst. Evol. Microbiol.">
        <title>Turicibacter faecis sp. nov., isolated from faeces of heart failure mouse model.</title>
        <authorList>
            <person name="Imamura Y."/>
            <person name="Motooka D."/>
            <person name="Nakajima Y."/>
            <person name="Ito S."/>
            <person name="Kitakaze M."/>
            <person name="Iida T."/>
            <person name="Nakamura S."/>
        </authorList>
    </citation>
    <scope>NUCLEOTIDE SEQUENCE</scope>
    <source>
        <strain evidence="2">TC023</strain>
    </source>
</reference>
<evidence type="ECO:0008006" key="4">
    <source>
        <dbReference type="Google" id="ProtNLM"/>
    </source>
</evidence>
<proteinExistence type="predicted"/>
<keyword evidence="3" id="KW-1185">Reference proteome</keyword>
<sequence length="191" mass="23004">MGLNCQLTLDGWVEANLLSNLKSKLFFFMHVAFIRLFVPFNTVYGQLMQLYKYRKHLDYFDYFLKGWLIVTGGSIIFIVMVFLLQKRNIIFHIKRGLKRELKTRPYLFEPKTMVIYDRRITVKYKDYARDIAVSHLVENNKKYYLFTEDYQVIDVIPHYLFKSASEQKLFLEILNMSVEYPSKNILYRGLY</sequence>
<evidence type="ECO:0000313" key="3">
    <source>
        <dbReference type="Proteomes" id="UP001432099"/>
    </source>
</evidence>
<keyword evidence="1" id="KW-1133">Transmembrane helix</keyword>
<organism evidence="2 3">
    <name type="scientific">Turicibacter faecis</name>
    <dbReference type="NCBI Taxonomy" id="2963365"/>
    <lineage>
        <taxon>Bacteria</taxon>
        <taxon>Bacillati</taxon>
        <taxon>Bacillota</taxon>
        <taxon>Erysipelotrichia</taxon>
        <taxon>Erysipelotrichales</taxon>
        <taxon>Turicibacteraceae</taxon>
        <taxon>Turicibacter</taxon>
    </lineage>
</organism>
<name>A0ABM8IQZ2_9FIRM</name>
<dbReference type="EMBL" id="AP028127">
    <property type="protein sequence ID" value="BEH91975.1"/>
    <property type="molecule type" value="Genomic_DNA"/>
</dbReference>
<keyword evidence="1" id="KW-0472">Membrane</keyword>
<evidence type="ECO:0000313" key="2">
    <source>
        <dbReference type="EMBL" id="BEH91975.1"/>
    </source>
</evidence>
<accession>A0ABM8IQZ2</accession>
<evidence type="ECO:0000256" key="1">
    <source>
        <dbReference type="SAM" id="Phobius"/>
    </source>
</evidence>
<keyword evidence="1" id="KW-0812">Transmembrane</keyword>
<feature type="transmembrane region" description="Helical" evidence="1">
    <location>
        <begin position="64"/>
        <end position="84"/>
    </location>
</feature>
<dbReference type="RefSeq" id="WP_338617657.1">
    <property type="nucleotide sequence ID" value="NZ_AP028127.1"/>
</dbReference>
<protein>
    <recommendedName>
        <fullName evidence="4">YcxB-like protein domain-containing protein</fullName>
    </recommendedName>
</protein>
<feature type="transmembrane region" description="Helical" evidence="1">
    <location>
        <begin position="25"/>
        <end position="44"/>
    </location>
</feature>